<dbReference type="OrthoDB" id="2674326at2759"/>
<sequence>MIQEAICKLIVTQGFRELLWVALYRPIADLPEGQARLADFYPEAIQTLTGYLGKGIVGVLVTLMYQSFIPPHAEKVHLKTLEVYPHITAALDMMYANPHHFISFFDAARRLPHIREENVLYIDPKSRQPRIIVDPVTNEKRMKVMDDIEDIIVEPPHDELAVPYAQYRLPHSFKSVDIHELYDVRAFSLYNACNKSLNLENERKRTLCTADLNCCTIRSNLSFESRIHALIGLGCGTCWAFNVEAASESNTQVRPTGKVVVVLTQTSQSIQSGRYSTIENMTTSVPLQSATLSDRGIGIWPTQLPRYAEVVLLTDDAYEDNLVRGKEISDPPFVVLLLTGVKLISINRPLVYGDWQELVHPIGGTYFYNLRKNAFTLTNLRNFQNLQTLDEFVNASRAAAKEDSWILVVEPIIFMGEERFQYYYVVPGSRIIAWLEDLDGYILFQPCVKSSTWKHKRLELEAQYWKHFEYFPHQFRLSRLEVRRIRGEMVCYLGVTLRITAKTEATTLKQSTAASIFWTLEEMDQIIGQLAYVGHHQYLHRYNQPEARLIRTHAVRERHTKFKLLHFVGNTAATMLCMPITFSRVRSTSVDGIVNGVEVQSFIDDFGSQTRNQITLAGISMALDVAILAVPGLGATTTAQTLCSCSFLLGVGCLLSAKEGGDASGNNKHTDLLLRIEVTHRIIVSVTSSILGFLTGITIDFRPSAPSVIACFATLAVVWSPVTVQAQLG</sequence>
<dbReference type="AlphaFoldDB" id="A0A9P7DJU6"/>
<protein>
    <submittedName>
        <fullName evidence="1">Uncharacterized protein</fullName>
    </submittedName>
</protein>
<dbReference type="Proteomes" id="UP000719766">
    <property type="component" value="Unassembled WGS sequence"/>
</dbReference>
<organism evidence="1 2">
    <name type="scientific">Suillus plorans</name>
    <dbReference type="NCBI Taxonomy" id="116603"/>
    <lineage>
        <taxon>Eukaryota</taxon>
        <taxon>Fungi</taxon>
        <taxon>Dikarya</taxon>
        <taxon>Basidiomycota</taxon>
        <taxon>Agaricomycotina</taxon>
        <taxon>Agaricomycetes</taxon>
        <taxon>Agaricomycetidae</taxon>
        <taxon>Boletales</taxon>
        <taxon>Suillineae</taxon>
        <taxon>Suillaceae</taxon>
        <taxon>Suillus</taxon>
    </lineage>
</organism>
<accession>A0A9P7DJU6</accession>
<evidence type="ECO:0000313" key="1">
    <source>
        <dbReference type="EMBL" id="KAG1796341.1"/>
    </source>
</evidence>
<gene>
    <name evidence="1" type="ORF">HD556DRAFT_1307077</name>
</gene>
<reference evidence="1" key="1">
    <citation type="journal article" date="2020" name="New Phytol.">
        <title>Comparative genomics reveals dynamic genome evolution in host specialist ectomycorrhizal fungi.</title>
        <authorList>
            <person name="Lofgren L.A."/>
            <person name="Nguyen N.H."/>
            <person name="Vilgalys R."/>
            <person name="Ruytinx J."/>
            <person name="Liao H.L."/>
            <person name="Branco S."/>
            <person name="Kuo A."/>
            <person name="LaButti K."/>
            <person name="Lipzen A."/>
            <person name="Andreopoulos W."/>
            <person name="Pangilinan J."/>
            <person name="Riley R."/>
            <person name="Hundley H."/>
            <person name="Na H."/>
            <person name="Barry K."/>
            <person name="Grigoriev I.V."/>
            <person name="Stajich J.E."/>
            <person name="Kennedy P.G."/>
        </authorList>
    </citation>
    <scope>NUCLEOTIDE SEQUENCE</scope>
    <source>
        <strain evidence="1">S12</strain>
    </source>
</reference>
<proteinExistence type="predicted"/>
<dbReference type="EMBL" id="JABBWE010000019">
    <property type="protein sequence ID" value="KAG1796341.1"/>
    <property type="molecule type" value="Genomic_DNA"/>
</dbReference>
<keyword evidence="2" id="KW-1185">Reference proteome</keyword>
<dbReference type="RefSeq" id="XP_041161857.1">
    <property type="nucleotide sequence ID" value="XM_041299997.1"/>
</dbReference>
<dbReference type="GeneID" id="64593761"/>
<comment type="caution">
    <text evidence="1">The sequence shown here is derived from an EMBL/GenBank/DDBJ whole genome shotgun (WGS) entry which is preliminary data.</text>
</comment>
<evidence type="ECO:0000313" key="2">
    <source>
        <dbReference type="Proteomes" id="UP000719766"/>
    </source>
</evidence>
<name>A0A9P7DJU6_9AGAM</name>